<dbReference type="InterPro" id="IPR058348">
    <property type="entry name" value="DUF8035"/>
</dbReference>
<feature type="compositionally biased region" description="Basic and acidic residues" evidence="1">
    <location>
        <begin position="197"/>
        <end position="208"/>
    </location>
</feature>
<gene>
    <name evidence="3" type="ORF">BJ875DRAFT_90146</name>
</gene>
<feature type="compositionally biased region" description="Basic and acidic residues" evidence="1">
    <location>
        <begin position="485"/>
        <end position="509"/>
    </location>
</feature>
<dbReference type="AlphaFoldDB" id="A0A9P7YEN8"/>
<organism evidence="3 4">
    <name type="scientific">Amylocarpus encephaloides</name>
    <dbReference type="NCBI Taxonomy" id="45428"/>
    <lineage>
        <taxon>Eukaryota</taxon>
        <taxon>Fungi</taxon>
        <taxon>Dikarya</taxon>
        <taxon>Ascomycota</taxon>
        <taxon>Pezizomycotina</taxon>
        <taxon>Leotiomycetes</taxon>
        <taxon>Helotiales</taxon>
        <taxon>Helotiales incertae sedis</taxon>
        <taxon>Amylocarpus</taxon>
    </lineage>
</organism>
<dbReference type="Pfam" id="PF26118">
    <property type="entry name" value="DUF8035"/>
    <property type="match status" value="1"/>
</dbReference>
<evidence type="ECO:0000256" key="1">
    <source>
        <dbReference type="SAM" id="MobiDB-lite"/>
    </source>
</evidence>
<dbReference type="Proteomes" id="UP000824998">
    <property type="component" value="Unassembled WGS sequence"/>
</dbReference>
<feature type="compositionally biased region" description="Basic and acidic residues" evidence="1">
    <location>
        <begin position="175"/>
        <end position="187"/>
    </location>
</feature>
<feature type="compositionally biased region" description="Basic and acidic residues" evidence="1">
    <location>
        <begin position="259"/>
        <end position="283"/>
    </location>
</feature>
<proteinExistence type="predicted"/>
<dbReference type="OrthoDB" id="5410752at2759"/>
<protein>
    <recommendedName>
        <fullName evidence="2">DUF8035 domain-containing protein</fullName>
    </recommendedName>
</protein>
<feature type="compositionally biased region" description="Basic and acidic residues" evidence="1">
    <location>
        <begin position="1"/>
        <end position="16"/>
    </location>
</feature>
<feature type="compositionally biased region" description="Low complexity" evidence="1">
    <location>
        <begin position="464"/>
        <end position="478"/>
    </location>
</feature>
<evidence type="ECO:0000313" key="4">
    <source>
        <dbReference type="Proteomes" id="UP000824998"/>
    </source>
</evidence>
<dbReference type="EMBL" id="MU251557">
    <property type="protein sequence ID" value="KAG9232266.1"/>
    <property type="molecule type" value="Genomic_DNA"/>
</dbReference>
<name>A0A9P7YEN8_9HELO</name>
<feature type="region of interest" description="Disordered" evidence="1">
    <location>
        <begin position="1"/>
        <end position="300"/>
    </location>
</feature>
<comment type="caution">
    <text evidence="3">The sequence shown here is derived from an EMBL/GenBank/DDBJ whole genome shotgun (WGS) entry which is preliminary data.</text>
</comment>
<feature type="compositionally biased region" description="Pro residues" evidence="1">
    <location>
        <begin position="211"/>
        <end position="226"/>
    </location>
</feature>
<evidence type="ECO:0000259" key="2">
    <source>
        <dbReference type="Pfam" id="PF26118"/>
    </source>
</evidence>
<feature type="compositionally biased region" description="Polar residues" evidence="1">
    <location>
        <begin position="284"/>
        <end position="294"/>
    </location>
</feature>
<feature type="compositionally biased region" description="Basic and acidic residues" evidence="1">
    <location>
        <begin position="108"/>
        <end position="125"/>
    </location>
</feature>
<accession>A0A9P7YEN8</accession>
<sequence length="629" mass="75528">MSRRGEAVYEDREYYSREGPAPVRTQVRERDFEETDVYSRRGPESARGSRPDFLRDDYGRQDPGQVVVREHDTEVIGGALQRRPRSPSPVRIRERERVIRRSPSPPPVDRETTFRSRVVGRERARSLTPPPPERLRARVTETRERVRERSPSPIRYRERIVERERERSPSPVRVVRTERIVERERQRSPSPPQIDTVRIRKVERETRRIPSPSPSPSPPPPPPQIRAPPIHQEIITHHRHIDHGFERARVPSPPSPPRRPKETKETDIDIHTSRNNTEIDIKQTSRSRTPQPNSFRRHDFYDDDDIYEHDRDKLKVSDARLALGRRRSLSARPEIRERDRVKVDIRESYSRERDDHFHDRSLSIRGDEDEAEYYRRKADERAYIGEAYNGATKDWAIVDVPPGTERVKMDGVGGGSQEITWQRYNGVRRSKFIPERERERERIPEPVRERERIEIREREEPRQESSGLEIEISSSSRRQGGGTGYEREYERIEETTNDRRVGLPRPPTEKRRGDLWTEITKDLVVEEAIKELGYDYEETEFFYYVIQYLRYEDVLELVQLSEHIKKERQHRLREIERERERFERRAREREDWERLERRRERDCHYDDERIIEREIIYDEGGRRRRRGGW</sequence>
<keyword evidence="4" id="KW-1185">Reference proteome</keyword>
<feature type="region of interest" description="Disordered" evidence="1">
    <location>
        <begin position="457"/>
        <end position="509"/>
    </location>
</feature>
<feature type="compositionally biased region" description="Basic and acidic residues" evidence="1">
    <location>
        <begin position="26"/>
        <end position="60"/>
    </location>
</feature>
<evidence type="ECO:0000313" key="3">
    <source>
        <dbReference type="EMBL" id="KAG9232266.1"/>
    </source>
</evidence>
<feature type="domain" description="DUF8035" evidence="2">
    <location>
        <begin position="514"/>
        <end position="566"/>
    </location>
</feature>
<feature type="compositionally biased region" description="Basic and acidic residues" evidence="1">
    <location>
        <begin position="133"/>
        <end position="168"/>
    </location>
</feature>
<reference evidence="3" key="1">
    <citation type="journal article" date="2021" name="IMA Fungus">
        <title>Genomic characterization of three marine fungi, including Emericellopsis atlantica sp. nov. with signatures of a generalist lifestyle and marine biomass degradation.</title>
        <authorList>
            <person name="Hagestad O.C."/>
            <person name="Hou L."/>
            <person name="Andersen J.H."/>
            <person name="Hansen E.H."/>
            <person name="Altermark B."/>
            <person name="Li C."/>
            <person name="Kuhnert E."/>
            <person name="Cox R.J."/>
            <person name="Crous P.W."/>
            <person name="Spatafora J.W."/>
            <person name="Lail K."/>
            <person name="Amirebrahimi M."/>
            <person name="Lipzen A."/>
            <person name="Pangilinan J."/>
            <person name="Andreopoulos W."/>
            <person name="Hayes R.D."/>
            <person name="Ng V."/>
            <person name="Grigoriev I.V."/>
            <person name="Jackson S.A."/>
            <person name="Sutton T.D.S."/>
            <person name="Dobson A.D.W."/>
            <person name="Rama T."/>
        </authorList>
    </citation>
    <scope>NUCLEOTIDE SEQUENCE</scope>
    <source>
        <strain evidence="3">TRa018bII</strain>
    </source>
</reference>